<evidence type="ECO:0000313" key="2">
    <source>
        <dbReference type="EMBL" id="MCB5181511.1"/>
    </source>
</evidence>
<accession>A0ABS8BA67</accession>
<dbReference type="Pfam" id="PF09481">
    <property type="entry name" value="CRISPR_Cse1"/>
    <property type="match status" value="1"/>
</dbReference>
<feature type="compositionally biased region" description="Pro residues" evidence="1">
    <location>
        <begin position="559"/>
        <end position="572"/>
    </location>
</feature>
<keyword evidence="3" id="KW-1185">Reference proteome</keyword>
<dbReference type="Proteomes" id="UP001199054">
    <property type="component" value="Unassembled WGS sequence"/>
</dbReference>
<dbReference type="EMBL" id="JAJAUY010000077">
    <property type="protein sequence ID" value="MCB5181511.1"/>
    <property type="molecule type" value="Genomic_DNA"/>
</dbReference>
<dbReference type="NCBIfam" id="TIGR02547">
    <property type="entry name" value="casA_cse1"/>
    <property type="match status" value="1"/>
</dbReference>
<reference evidence="2 3" key="1">
    <citation type="submission" date="2021-10" db="EMBL/GenBank/DDBJ databases">
        <title>Streptomyces sp. strain SMC 277, a novel streptomycete isolated from soil.</title>
        <authorList>
            <person name="Chanama M."/>
        </authorList>
    </citation>
    <scope>NUCLEOTIDE SEQUENCE [LARGE SCALE GENOMIC DNA]</scope>
    <source>
        <strain evidence="2 3">SMC 277</strain>
    </source>
</reference>
<protein>
    <submittedName>
        <fullName evidence="2">Type I-E CRISPR-associated protein Cse1/CasA</fullName>
    </submittedName>
</protein>
<dbReference type="RefSeq" id="WP_226728594.1">
    <property type="nucleotide sequence ID" value="NZ_JAJAUY010000077.1"/>
</dbReference>
<sequence>MSYPLTSRPWIPVHDLDARDFREVGLTEALARAHRLSLTAGPQDEPVLLRVLAAAYDAAAGPADYDEWTTAWQADTLDTARITDYLHQWAPRLDLLDTDAPAFQSGALTTYARDARVLHPSYLGGRTGLFDPGLGVPEGEYPAWEPAAAARALLVLIAYDGAGIKRAAPGDPAQQHGKVYGAHVGHVAQLAHVHVRGQTLKDTLLLNLPPQPRRPGDAPVWERPTPDAAMTVRKPAGRLDALTWPGRRIRLHADDHGRVDAVAWHDGDRMTDVWQQLALLDPMSMWQAAQAGRWIPHVPTDRQGLIVPWRVAEAVLDPAGDEAGRAAHCLVASHLGHLLDLGLLAQYGPLAVEASCVQHTNQHRTAIAAVPTATVALATGEQLTEREDRADLAAAARTASTVLHRLRQTLRHRIAAPAGLEHRLDLRPLYDRWPQAAQLLATDPGTGRAQWRQMLQDQAAELINSLPLNINDKARTHAEMSQILATTRFTSNLPAQGRRSTRRTGRPTSRTLTAFGQTKTIAQWAADPRCAVSYPTLRARAAALTDGGSTEDIITTPPTRGPRPTVPSPAPAPAAETTSTDPVPSQRRCINCGQPLPHTSAHTRCDDCRAARVGQDWLYRKEIAEAIFPPAKREELLRRLADGQPLADACTALDLTPHRVHGYSAYSDTWRAELDQALTAGRDPQLNHGTESAYRHGGCRCPDCREAHDRIRGPRPHGDS</sequence>
<comment type="caution">
    <text evidence="2">The sequence shown here is derived from an EMBL/GenBank/DDBJ whole genome shotgun (WGS) entry which is preliminary data.</text>
</comment>
<dbReference type="InterPro" id="IPR013381">
    <property type="entry name" value="CRISPR-assoc_prot_Cse1"/>
</dbReference>
<evidence type="ECO:0000256" key="1">
    <source>
        <dbReference type="SAM" id="MobiDB-lite"/>
    </source>
</evidence>
<evidence type="ECO:0000313" key="3">
    <source>
        <dbReference type="Proteomes" id="UP001199054"/>
    </source>
</evidence>
<feature type="region of interest" description="Disordered" evidence="1">
    <location>
        <begin position="543"/>
        <end position="586"/>
    </location>
</feature>
<proteinExistence type="predicted"/>
<gene>
    <name evidence="2" type="primary">casA</name>
    <name evidence="2" type="ORF">LG632_19245</name>
</gene>
<organism evidence="2 3">
    <name type="scientific">Streptomyces antimicrobicus</name>
    <dbReference type="NCBI Taxonomy" id="2883108"/>
    <lineage>
        <taxon>Bacteria</taxon>
        <taxon>Bacillati</taxon>
        <taxon>Actinomycetota</taxon>
        <taxon>Actinomycetes</taxon>
        <taxon>Kitasatosporales</taxon>
        <taxon>Streptomycetaceae</taxon>
        <taxon>Streptomyces</taxon>
    </lineage>
</organism>
<feature type="compositionally biased region" description="Low complexity" evidence="1">
    <location>
        <begin position="573"/>
        <end position="582"/>
    </location>
</feature>
<name>A0ABS8BA67_9ACTN</name>